<comment type="caution">
    <text evidence="3">The sequence shown here is derived from an EMBL/GenBank/DDBJ whole genome shotgun (WGS) entry which is preliminary data.</text>
</comment>
<feature type="domain" description="Copper-binding protein MbnP-like" evidence="2">
    <location>
        <begin position="34"/>
        <end position="227"/>
    </location>
</feature>
<keyword evidence="4" id="KW-1185">Reference proteome</keyword>
<feature type="chain" id="PRO_5045478958" description="Copper-binding protein MbnP-like domain-containing protein" evidence="1">
    <location>
        <begin position="21"/>
        <end position="260"/>
    </location>
</feature>
<dbReference type="EMBL" id="JACSCY010000009">
    <property type="protein sequence ID" value="MBC6611800.1"/>
    <property type="molecule type" value="Genomic_DNA"/>
</dbReference>
<accession>A0ABR7MM23</accession>
<name>A0ABR7MM23_9BACT</name>
<evidence type="ECO:0000256" key="1">
    <source>
        <dbReference type="SAM" id="SignalP"/>
    </source>
</evidence>
<evidence type="ECO:0000259" key="2">
    <source>
        <dbReference type="Pfam" id="PF20243"/>
    </source>
</evidence>
<sequence>MKFSLPTFWVAAVATVFSLAACNDKEKDAQPAVGTVDIEMEHVVGNRALALNTTTYTNPASNEQFTISRFNYYISNVKLQKADGTEYAQPESYYLVQESDAESKHLHLKDLPTGDYTGISFVVGVDSARNVAGAQTGALDVNNNMFWNWNTGYIFFKMEGNVLASSSYPAKAFLMHVGGFTKPYNAVRTVKLAFPSSNLLVRADHSPELHLKIDALKVLNGPQPIQLSTFMGAHMPGANAVQVANNYAAGMFSVEHIHAN</sequence>
<feature type="signal peptide" evidence="1">
    <location>
        <begin position="1"/>
        <end position="20"/>
    </location>
</feature>
<dbReference type="RefSeq" id="WP_187320071.1">
    <property type="nucleotide sequence ID" value="NZ_JACSCY010000009.1"/>
</dbReference>
<gene>
    <name evidence="3" type="ORF">H8B15_12770</name>
</gene>
<dbReference type="PROSITE" id="PS51257">
    <property type="entry name" value="PROKAR_LIPOPROTEIN"/>
    <property type="match status" value="1"/>
</dbReference>
<evidence type="ECO:0000313" key="4">
    <source>
        <dbReference type="Proteomes" id="UP000622017"/>
    </source>
</evidence>
<organism evidence="3 4">
    <name type="scientific">Hymenobacter citatus</name>
    <dbReference type="NCBI Taxonomy" id="2763506"/>
    <lineage>
        <taxon>Bacteria</taxon>
        <taxon>Pseudomonadati</taxon>
        <taxon>Bacteroidota</taxon>
        <taxon>Cytophagia</taxon>
        <taxon>Cytophagales</taxon>
        <taxon>Hymenobacteraceae</taxon>
        <taxon>Hymenobacter</taxon>
    </lineage>
</organism>
<dbReference type="Proteomes" id="UP000622017">
    <property type="component" value="Unassembled WGS sequence"/>
</dbReference>
<dbReference type="Pfam" id="PF20243">
    <property type="entry name" value="MbnP"/>
    <property type="match status" value="1"/>
</dbReference>
<proteinExistence type="predicted"/>
<evidence type="ECO:0000313" key="3">
    <source>
        <dbReference type="EMBL" id="MBC6611800.1"/>
    </source>
</evidence>
<dbReference type="InterPro" id="IPR046863">
    <property type="entry name" value="MbnP-like_dom"/>
</dbReference>
<reference evidence="3 4" key="1">
    <citation type="submission" date="2020-08" db="EMBL/GenBank/DDBJ databases">
        <title>Hymenobacter sp.</title>
        <authorList>
            <person name="Kim M.K."/>
        </authorList>
    </citation>
    <scope>NUCLEOTIDE SEQUENCE [LARGE SCALE GENOMIC DNA]</scope>
    <source>
        <strain evidence="3 4">BT507</strain>
    </source>
</reference>
<keyword evidence="1" id="KW-0732">Signal</keyword>
<protein>
    <recommendedName>
        <fullName evidence="2">Copper-binding protein MbnP-like domain-containing protein</fullName>
    </recommendedName>
</protein>